<sequence>PSEPDGDASSGAPATFSLTFSIGGVASDGGTATT</sequence>
<reference evidence="1" key="1">
    <citation type="submission" date="2018-05" db="EMBL/GenBank/DDBJ databases">
        <authorList>
            <person name="Lanie J.A."/>
            <person name="Ng W.-L."/>
            <person name="Kazmierczak K.M."/>
            <person name="Andrzejewski T.M."/>
            <person name="Davidsen T.M."/>
            <person name="Wayne K.J."/>
            <person name="Tettelin H."/>
            <person name="Glass J.I."/>
            <person name="Rusch D."/>
            <person name="Podicherti R."/>
            <person name="Tsui H.-C.T."/>
            <person name="Winkler M.E."/>
        </authorList>
    </citation>
    <scope>NUCLEOTIDE SEQUENCE</scope>
</reference>
<dbReference type="AlphaFoldDB" id="A0A382NDB1"/>
<protein>
    <submittedName>
        <fullName evidence="1">Uncharacterized protein</fullName>
    </submittedName>
</protein>
<accession>A0A382NDB1</accession>
<organism evidence="1">
    <name type="scientific">marine metagenome</name>
    <dbReference type="NCBI Taxonomy" id="408172"/>
    <lineage>
        <taxon>unclassified sequences</taxon>
        <taxon>metagenomes</taxon>
        <taxon>ecological metagenomes</taxon>
    </lineage>
</organism>
<feature type="non-terminal residue" evidence="1">
    <location>
        <position position="1"/>
    </location>
</feature>
<name>A0A382NDB1_9ZZZZ</name>
<gene>
    <name evidence="1" type="ORF">METZ01_LOCUS312013</name>
</gene>
<dbReference type="EMBL" id="UINC01099692">
    <property type="protein sequence ID" value="SVC59159.1"/>
    <property type="molecule type" value="Genomic_DNA"/>
</dbReference>
<evidence type="ECO:0000313" key="1">
    <source>
        <dbReference type="EMBL" id="SVC59159.1"/>
    </source>
</evidence>
<proteinExistence type="predicted"/>